<feature type="compositionally biased region" description="Polar residues" evidence="1">
    <location>
        <begin position="678"/>
        <end position="697"/>
    </location>
</feature>
<feature type="region of interest" description="Disordered" evidence="1">
    <location>
        <begin position="67"/>
        <end position="87"/>
    </location>
</feature>
<dbReference type="Pfam" id="PF13873">
    <property type="entry name" value="Myb_DNA-bind_5"/>
    <property type="match status" value="2"/>
</dbReference>
<feature type="compositionally biased region" description="Pro residues" evidence="1">
    <location>
        <begin position="438"/>
        <end position="454"/>
    </location>
</feature>
<keyword evidence="4" id="KW-1185">Reference proteome</keyword>
<accession>A0A8J6F0V6</accession>
<dbReference type="EMBL" id="WNTK01000009">
    <property type="protein sequence ID" value="KAG9478154.1"/>
    <property type="molecule type" value="Genomic_DNA"/>
</dbReference>
<feature type="domain" description="Myb/SANT-like DNA-binding" evidence="2">
    <location>
        <begin position="265"/>
        <end position="342"/>
    </location>
</feature>
<comment type="caution">
    <text evidence="3">The sequence shown here is derived from an EMBL/GenBank/DDBJ whole genome shotgun (WGS) entry which is preliminary data.</text>
</comment>
<evidence type="ECO:0000313" key="4">
    <source>
        <dbReference type="Proteomes" id="UP000770717"/>
    </source>
</evidence>
<dbReference type="Proteomes" id="UP000770717">
    <property type="component" value="Unassembled WGS sequence"/>
</dbReference>
<dbReference type="InterPro" id="IPR028002">
    <property type="entry name" value="Myb_DNA-bind_5"/>
</dbReference>
<organism evidence="3 4">
    <name type="scientific">Eleutherodactylus coqui</name>
    <name type="common">Puerto Rican coqui</name>
    <dbReference type="NCBI Taxonomy" id="57060"/>
    <lineage>
        <taxon>Eukaryota</taxon>
        <taxon>Metazoa</taxon>
        <taxon>Chordata</taxon>
        <taxon>Craniata</taxon>
        <taxon>Vertebrata</taxon>
        <taxon>Euteleostomi</taxon>
        <taxon>Amphibia</taxon>
        <taxon>Batrachia</taxon>
        <taxon>Anura</taxon>
        <taxon>Neobatrachia</taxon>
        <taxon>Hyloidea</taxon>
        <taxon>Eleutherodactylidae</taxon>
        <taxon>Eleutherodactylinae</taxon>
        <taxon>Eleutherodactylus</taxon>
        <taxon>Eleutherodactylus</taxon>
    </lineage>
</organism>
<protein>
    <recommendedName>
        <fullName evidence="2">Myb/SANT-like DNA-binding domain-containing protein</fullName>
    </recommendedName>
</protein>
<dbReference type="AlphaFoldDB" id="A0A8J6F0V6"/>
<feature type="domain" description="Myb/SANT-like DNA-binding" evidence="2">
    <location>
        <begin position="96"/>
        <end position="164"/>
    </location>
</feature>
<feature type="region of interest" description="Disordered" evidence="1">
    <location>
        <begin position="378"/>
        <end position="397"/>
    </location>
</feature>
<dbReference type="PANTHER" id="PTHR23098">
    <property type="entry name" value="AGAP001331-PA-RELATED"/>
    <property type="match status" value="1"/>
</dbReference>
<dbReference type="PANTHER" id="PTHR23098:SF23">
    <property type="entry name" value="MYB-RELATED TRANSCRIPTION FACTOR, PARTNER OF PROFILIN-LIKE ISOFORM X2-RELATED"/>
    <property type="match status" value="1"/>
</dbReference>
<feature type="compositionally biased region" description="Basic and acidic residues" evidence="1">
    <location>
        <begin position="378"/>
        <end position="393"/>
    </location>
</feature>
<sequence>MEFSYADHSGQEPPIRSDALNLIKTEDAAKSYGSLKEDAGANTRGDLVYNPHTLLWIKSVEEKHLTTDDDSEAKESSQKPVCPKTRAKTTEKVIRRRPRFTAAEEFVLVRELLEHYDKLFGTRARITPFAQKVSIWQKVLENVNSVGVLQRGIEEAKKHWYLYKHRLVDKLVAMQKQAPGSGSEQSLLARLTPLESKAANLFKLEYVLRSSQYPSVVQQAPGSQSSTDVAEDARKEGLCALNGNGGEHGGSGFGLADYTLSKAPRNIKFSFDENCALVHEAVGVWDSIIGRNAATTSQARKNFLWSRIVDAVNAAGSQPRSAENCKKRLRDIKRRVKAKMADQRKYSQHNGGGPCLELQYLSYEEELMHVIGPDTIRPVEGHVDTDREPRKYEPEEENCYEDDFWNHSSFDMAEEEEDDDKEMVIKMEPIDYSKDAPTPSPQSFPSTGPPLPTAPQPCIASQLHIPSTKPIVTTRPSLIPAKPIPTATKSHPAVTKPLPLSNKPSLVTTKPQMISNPHYSSLTAPSNYPNTSNPGTINKVVGTLHTAQRHYHRSQRHQMHVLHMDLLHLGVGVQQLTRNVKVNNHIRATERAREFRLKQKAIDDQQQYRMEKLRLLQQHHEAKLRIIQEHYAKKEKLMHENNLLLKGILQRFSSHAGTCLAASCSTDEHSTSHIKAPSTHSDPSPPTLSSDKQTSKGVRTRGGKGREGI</sequence>
<evidence type="ECO:0000313" key="3">
    <source>
        <dbReference type="EMBL" id="KAG9478154.1"/>
    </source>
</evidence>
<name>A0A8J6F0V6_ELECQ</name>
<dbReference type="GO" id="GO:0005634">
    <property type="term" value="C:nucleus"/>
    <property type="evidence" value="ECO:0007669"/>
    <property type="project" value="TreeGrafter"/>
</dbReference>
<feature type="region of interest" description="Disordered" evidence="1">
    <location>
        <begin position="670"/>
        <end position="709"/>
    </location>
</feature>
<feature type="region of interest" description="Disordered" evidence="1">
    <location>
        <begin position="432"/>
        <end position="454"/>
    </location>
</feature>
<feature type="compositionally biased region" description="Basic and acidic residues" evidence="1">
    <location>
        <begin position="67"/>
        <end position="77"/>
    </location>
</feature>
<proteinExistence type="predicted"/>
<evidence type="ECO:0000259" key="2">
    <source>
        <dbReference type="Pfam" id="PF13873"/>
    </source>
</evidence>
<feature type="region of interest" description="Disordered" evidence="1">
    <location>
        <begin position="485"/>
        <end position="504"/>
    </location>
</feature>
<dbReference type="OrthoDB" id="9940550at2759"/>
<gene>
    <name evidence="3" type="ORF">GDO78_013260</name>
</gene>
<evidence type="ECO:0000256" key="1">
    <source>
        <dbReference type="SAM" id="MobiDB-lite"/>
    </source>
</evidence>
<reference evidence="3" key="1">
    <citation type="thesis" date="2020" institute="ProQuest LLC" country="789 East Eisenhower Parkway, Ann Arbor, MI, USA">
        <title>Comparative Genomics and Chromosome Evolution.</title>
        <authorList>
            <person name="Mudd A.B."/>
        </authorList>
    </citation>
    <scope>NUCLEOTIDE SEQUENCE</scope>
    <source>
        <strain evidence="3">HN-11 Male</strain>
        <tissue evidence="3">Kidney and liver</tissue>
    </source>
</reference>